<dbReference type="EnsemblBacteria" id="ABC23820">
    <property type="protein sequence ID" value="ABC23820"/>
    <property type="gene ID" value="Rru_A3025"/>
</dbReference>
<keyword evidence="2" id="KW-1185">Reference proteome</keyword>
<dbReference type="PATRIC" id="fig|269796.9.peg.3134"/>
<evidence type="ECO:0000313" key="2">
    <source>
        <dbReference type="Proteomes" id="UP000001929"/>
    </source>
</evidence>
<dbReference type="HOGENOM" id="CLU_159325_2_4_5"/>
<organism evidence="1 2">
    <name type="scientific">Rhodospirillum rubrum (strain ATCC 11170 / ATH 1.1.1 / DSM 467 / LMG 4362 / NCIMB 8255 / S1)</name>
    <dbReference type="NCBI Taxonomy" id="269796"/>
    <lineage>
        <taxon>Bacteria</taxon>
        <taxon>Pseudomonadati</taxon>
        <taxon>Pseudomonadota</taxon>
        <taxon>Alphaproteobacteria</taxon>
        <taxon>Rhodospirillales</taxon>
        <taxon>Rhodospirillaceae</taxon>
        <taxon>Rhodospirillum</taxon>
    </lineage>
</organism>
<dbReference type="KEGG" id="rru:Rru_A3025"/>
<accession>Q2RPX5</accession>
<dbReference type="Gene3D" id="1.10.10.1150">
    <property type="entry name" value="Coenzyme PQQ synthesis protein D (PqqD)"/>
    <property type="match status" value="1"/>
</dbReference>
<dbReference type="PhylomeDB" id="Q2RPX5"/>
<dbReference type="InterPro" id="IPR008792">
    <property type="entry name" value="PQQD"/>
</dbReference>
<dbReference type="InterPro" id="IPR041881">
    <property type="entry name" value="PqqD_sf"/>
</dbReference>
<evidence type="ECO:0000313" key="1">
    <source>
        <dbReference type="EMBL" id="ABC23820.1"/>
    </source>
</evidence>
<protein>
    <recommendedName>
        <fullName evidence="3">Coenzyme PQQ synthesis D</fullName>
    </recommendedName>
</protein>
<dbReference type="Pfam" id="PF05402">
    <property type="entry name" value="PqqD"/>
    <property type="match status" value="1"/>
</dbReference>
<gene>
    <name evidence="1" type="ordered locus">Rru_A3025</name>
</gene>
<name>Q2RPX5_RHORT</name>
<sequence length="104" mass="11272">MTTPEPLTPGSLVGWHPEQVTAAVDGEVIVMGLIRGQYVGLDDIGSVLWTLLEQPRTVRQLCDDLGRRYQGDPATMSADVVAFLEDLRALDLIEVLDAAPLSDP</sequence>
<dbReference type="EMBL" id="CP000230">
    <property type="protein sequence ID" value="ABC23820.1"/>
    <property type="molecule type" value="Genomic_DNA"/>
</dbReference>
<dbReference type="Proteomes" id="UP000001929">
    <property type="component" value="Chromosome"/>
</dbReference>
<evidence type="ECO:0008006" key="3">
    <source>
        <dbReference type="Google" id="ProtNLM"/>
    </source>
</evidence>
<proteinExistence type="predicted"/>
<reference evidence="1 2" key="1">
    <citation type="journal article" date="2011" name="Stand. Genomic Sci.">
        <title>Complete genome sequence of Rhodospirillum rubrum type strain (S1).</title>
        <authorList>
            <person name="Munk A.C."/>
            <person name="Copeland A."/>
            <person name="Lucas S."/>
            <person name="Lapidus A."/>
            <person name="Del Rio T.G."/>
            <person name="Barry K."/>
            <person name="Detter J.C."/>
            <person name="Hammon N."/>
            <person name="Israni S."/>
            <person name="Pitluck S."/>
            <person name="Brettin T."/>
            <person name="Bruce D."/>
            <person name="Han C."/>
            <person name="Tapia R."/>
            <person name="Gilna P."/>
            <person name="Schmutz J."/>
            <person name="Larimer F."/>
            <person name="Land M."/>
            <person name="Kyrpides N.C."/>
            <person name="Mavromatis K."/>
            <person name="Richardson P."/>
            <person name="Rohde M."/>
            <person name="Goker M."/>
            <person name="Klenk H.P."/>
            <person name="Zhang Y."/>
            <person name="Roberts G.P."/>
            <person name="Reslewic S."/>
            <person name="Schwartz D.C."/>
        </authorList>
    </citation>
    <scope>NUCLEOTIDE SEQUENCE [LARGE SCALE GENOMIC DNA]</scope>
    <source>
        <strain evidence="2">ATCC 11170 / ATH 1.1.1 / DSM 467 / LMG 4362 / NCIMB 8255 / S1</strain>
    </source>
</reference>
<dbReference type="AlphaFoldDB" id="Q2RPX5"/>
<dbReference type="STRING" id="269796.Rru_A3025"/>
<dbReference type="RefSeq" id="WP_011390773.1">
    <property type="nucleotide sequence ID" value="NC_007643.1"/>
</dbReference>